<reference evidence="1" key="1">
    <citation type="submission" date="2022-08" db="UniProtKB">
        <authorList>
            <consortium name="EnsemblMetazoa"/>
        </authorList>
    </citation>
    <scope>IDENTIFICATION</scope>
    <source>
        <strain evidence="1">EBRO</strain>
    </source>
</reference>
<dbReference type="EnsemblMetazoa" id="AATE013301-RA">
    <property type="protein sequence ID" value="AATE013301-PA.1"/>
    <property type="gene ID" value="AATE013301"/>
</dbReference>
<accession>A0A182J8C5</accession>
<dbReference type="VEuPathDB" id="VectorBase:AATE013301"/>
<sequence length="119" mass="14566">MVQLKHRLYILVYLLCIWCQAAHPQPVEQRMVAAGRDEATEPIPAIYNIPPQSPVKILREPSPITEQDSMNGVPDDMQQSESYTYSYYRPLYYPGVYYSYYPRYRWYRPYYYYNNWWYY</sequence>
<proteinExistence type="predicted"/>
<dbReference type="AlphaFoldDB" id="A0A182J8C5"/>
<name>A0A182J8C5_ANOAO</name>
<organism evidence="1">
    <name type="scientific">Anopheles atroparvus</name>
    <name type="common">European mosquito</name>
    <dbReference type="NCBI Taxonomy" id="41427"/>
    <lineage>
        <taxon>Eukaryota</taxon>
        <taxon>Metazoa</taxon>
        <taxon>Ecdysozoa</taxon>
        <taxon>Arthropoda</taxon>
        <taxon>Hexapoda</taxon>
        <taxon>Insecta</taxon>
        <taxon>Pterygota</taxon>
        <taxon>Neoptera</taxon>
        <taxon>Endopterygota</taxon>
        <taxon>Diptera</taxon>
        <taxon>Nematocera</taxon>
        <taxon>Culicoidea</taxon>
        <taxon>Culicidae</taxon>
        <taxon>Anophelinae</taxon>
        <taxon>Anopheles</taxon>
    </lineage>
</organism>
<protein>
    <submittedName>
        <fullName evidence="1">Uncharacterized protein</fullName>
    </submittedName>
</protein>
<evidence type="ECO:0000313" key="1">
    <source>
        <dbReference type="EnsemblMetazoa" id="AATE013301-PA.1"/>
    </source>
</evidence>